<evidence type="ECO:0000256" key="9">
    <source>
        <dbReference type="ARBA" id="ARBA00068167"/>
    </source>
</evidence>
<reference evidence="15" key="1">
    <citation type="submission" date="2015-02" db="EMBL/GenBank/DDBJ databases">
        <title>Genome sequencing for Strongylocentrotus purpuratus.</title>
        <authorList>
            <person name="Murali S."/>
            <person name="Liu Y."/>
            <person name="Vee V."/>
            <person name="English A."/>
            <person name="Wang M."/>
            <person name="Skinner E."/>
            <person name="Han Y."/>
            <person name="Muzny D.M."/>
            <person name="Worley K.C."/>
            <person name="Gibbs R.A."/>
        </authorList>
    </citation>
    <scope>NUCLEOTIDE SEQUENCE</scope>
</reference>
<evidence type="ECO:0000256" key="11">
    <source>
        <dbReference type="RuleBase" id="RU000682"/>
    </source>
</evidence>
<dbReference type="InterPro" id="IPR017970">
    <property type="entry name" value="Homeobox_CS"/>
</dbReference>
<comment type="subcellular location">
    <subcellularLocation>
        <location evidence="1 10 11">Nucleus</location>
    </subcellularLocation>
</comment>
<evidence type="ECO:0000256" key="7">
    <source>
        <dbReference type="ARBA" id="ARBA00023242"/>
    </source>
</evidence>
<keyword evidence="2" id="KW-0217">Developmental protein</keyword>
<dbReference type="InterPro" id="IPR020479">
    <property type="entry name" value="HD_metazoa"/>
</dbReference>
<comment type="function">
    <text evidence="8">Probable transcriptional regulator that is required in neural development for the normal formation of sublateral cholinergic motor neuron processes. Plays a role in regulating the expression of acetylcholine transporter protein unc-17 in the sublateral processes. In particular, it is required in sublateral motor neurons for a left-right turning behavior that occurs during the lethargus phase of the normal sleep process called 'flipping'. During 'flipping' animals rotate 180 degrees about their longitudinal axis.</text>
</comment>
<dbReference type="Pfam" id="PF00046">
    <property type="entry name" value="Homeodomain"/>
    <property type="match status" value="1"/>
</dbReference>
<feature type="DNA-binding region" description="Homeobox" evidence="10">
    <location>
        <begin position="135"/>
        <end position="194"/>
    </location>
</feature>
<reference evidence="14" key="2">
    <citation type="submission" date="2021-01" db="UniProtKB">
        <authorList>
            <consortium name="EnsemblMetazoa"/>
        </authorList>
    </citation>
    <scope>IDENTIFICATION</scope>
</reference>
<dbReference type="InterPro" id="IPR050394">
    <property type="entry name" value="Homeobox_NK-like"/>
</dbReference>
<dbReference type="InterPro" id="IPR009057">
    <property type="entry name" value="Homeodomain-like_sf"/>
</dbReference>
<evidence type="ECO:0000256" key="8">
    <source>
        <dbReference type="ARBA" id="ARBA00057950"/>
    </source>
</evidence>
<organism evidence="14 15">
    <name type="scientific">Strongylocentrotus purpuratus</name>
    <name type="common">Purple sea urchin</name>
    <dbReference type="NCBI Taxonomy" id="7668"/>
    <lineage>
        <taxon>Eukaryota</taxon>
        <taxon>Metazoa</taxon>
        <taxon>Echinodermata</taxon>
        <taxon>Eleutherozoa</taxon>
        <taxon>Echinozoa</taxon>
        <taxon>Echinoidea</taxon>
        <taxon>Euechinoidea</taxon>
        <taxon>Echinacea</taxon>
        <taxon>Camarodonta</taxon>
        <taxon>Echinidea</taxon>
        <taxon>Strongylocentrotidae</taxon>
        <taxon>Strongylocentrotus</taxon>
    </lineage>
</organism>
<feature type="compositionally biased region" description="Polar residues" evidence="12">
    <location>
        <begin position="276"/>
        <end position="288"/>
    </location>
</feature>
<dbReference type="Gene3D" id="1.10.10.60">
    <property type="entry name" value="Homeodomain-like"/>
    <property type="match status" value="1"/>
</dbReference>
<keyword evidence="4 10" id="KW-0238">DNA-binding</keyword>
<dbReference type="GO" id="GO:0003677">
    <property type="term" value="F:DNA binding"/>
    <property type="evidence" value="ECO:0007669"/>
    <property type="project" value="UniProtKB-UniRule"/>
</dbReference>
<dbReference type="SUPFAM" id="SSF46689">
    <property type="entry name" value="Homeodomain-like"/>
    <property type="match status" value="1"/>
</dbReference>
<evidence type="ECO:0000256" key="2">
    <source>
        <dbReference type="ARBA" id="ARBA00022473"/>
    </source>
</evidence>
<dbReference type="Proteomes" id="UP000007110">
    <property type="component" value="Unassembled WGS sequence"/>
</dbReference>
<dbReference type="PANTHER" id="PTHR24340:SF41">
    <property type="entry name" value="MUSCLE-SPECIFIC HOMEOBOX PROTEIN TINMAN-RELATED"/>
    <property type="match status" value="1"/>
</dbReference>
<keyword evidence="6" id="KW-0804">Transcription</keyword>
<feature type="compositionally biased region" description="Low complexity" evidence="12">
    <location>
        <begin position="301"/>
        <end position="321"/>
    </location>
</feature>
<feature type="region of interest" description="Disordered" evidence="12">
    <location>
        <begin position="220"/>
        <end position="341"/>
    </location>
</feature>
<dbReference type="InterPro" id="IPR001356">
    <property type="entry name" value="HD"/>
</dbReference>
<keyword evidence="5 10" id="KW-0371">Homeobox</keyword>
<dbReference type="AlphaFoldDB" id="A0A7M7LVJ3"/>
<dbReference type="RefSeq" id="XP_011661484.1">
    <property type="nucleotide sequence ID" value="XM_011663182.2"/>
</dbReference>
<name>A0A7M7LVJ3_STRPU</name>
<dbReference type="PRINTS" id="PR00024">
    <property type="entry name" value="HOMEOBOX"/>
</dbReference>
<dbReference type="GeneID" id="373506"/>
<dbReference type="FunFam" id="1.10.10.60:FF:000296">
    <property type="entry name" value="Scarecrow, isoform A"/>
    <property type="match status" value="1"/>
</dbReference>
<keyword evidence="15" id="KW-1185">Reference proteome</keyword>
<evidence type="ECO:0000256" key="12">
    <source>
        <dbReference type="SAM" id="MobiDB-lite"/>
    </source>
</evidence>
<protein>
    <recommendedName>
        <fullName evidence="9">Homeobox protein ceh-24</fullName>
    </recommendedName>
</protein>
<sequence>MSYSPKQTTSFSVADILTPLEESFRRSMLDSPGSAFPSVFSAAPSMQSAYRSPQHSAHQGMQVSPMNMASANNPYAHMHVPQLSHNYCNGSVGELSQHYSDHRPSAASWYHGASSDPRFTIGSGDLGKPLLPSHRRKRRVLFSQAQVYELERRFKQQKYLSAPEREHLANLINLTPTQVKIWFQNHRYKMKRQTKEKNMQDNNTICHQSPRRVAVPVLVKDGKPCNGSSGGGGNTGGDLTDDDDRSLSGQVEGVSDQGVVGGPQQQQPQQQQQQGNVTQSMSSQQTAANHHASMKASPVEPSSCGIPISIPSSDSGIGLSPVSVHAHHQHPMSQASLHHQASAMHSLYSPSAGAAGMTHNGAVNNMSATAPFLLHGRTW</sequence>
<evidence type="ECO:0000256" key="1">
    <source>
        <dbReference type="ARBA" id="ARBA00004123"/>
    </source>
</evidence>
<dbReference type="PROSITE" id="PS00027">
    <property type="entry name" value="HOMEOBOX_1"/>
    <property type="match status" value="1"/>
</dbReference>
<keyword evidence="3" id="KW-0805">Transcription regulation</keyword>
<evidence type="ECO:0000256" key="10">
    <source>
        <dbReference type="PROSITE-ProRule" id="PRU00108"/>
    </source>
</evidence>
<evidence type="ECO:0000313" key="15">
    <source>
        <dbReference type="Proteomes" id="UP000007110"/>
    </source>
</evidence>
<dbReference type="CDD" id="cd00086">
    <property type="entry name" value="homeodomain"/>
    <property type="match status" value="1"/>
</dbReference>
<feature type="region of interest" description="Disordered" evidence="12">
    <location>
        <begin position="193"/>
        <end position="212"/>
    </location>
</feature>
<evidence type="ECO:0000256" key="6">
    <source>
        <dbReference type="ARBA" id="ARBA00023163"/>
    </source>
</evidence>
<proteinExistence type="predicted"/>
<evidence type="ECO:0000256" key="5">
    <source>
        <dbReference type="ARBA" id="ARBA00023155"/>
    </source>
</evidence>
<dbReference type="GO" id="GO:0005634">
    <property type="term" value="C:nucleus"/>
    <property type="evidence" value="ECO:0007669"/>
    <property type="project" value="UniProtKB-SubCell"/>
</dbReference>
<keyword evidence="7 10" id="KW-0539">Nucleus</keyword>
<evidence type="ECO:0000256" key="3">
    <source>
        <dbReference type="ARBA" id="ARBA00023015"/>
    </source>
</evidence>
<dbReference type="EnsemblMetazoa" id="XM_011663182">
    <property type="protein sequence ID" value="XP_011661484"/>
    <property type="gene ID" value="GeneID_373506"/>
</dbReference>
<dbReference type="CTD" id="373506"/>
<evidence type="ECO:0000313" key="14">
    <source>
        <dbReference type="EnsemblMetazoa" id="XP_011661484"/>
    </source>
</evidence>
<evidence type="ECO:0000259" key="13">
    <source>
        <dbReference type="PROSITE" id="PS50071"/>
    </source>
</evidence>
<evidence type="ECO:0000256" key="4">
    <source>
        <dbReference type="ARBA" id="ARBA00023125"/>
    </source>
</evidence>
<dbReference type="OrthoDB" id="3137333at2759"/>
<feature type="domain" description="Homeobox" evidence="13">
    <location>
        <begin position="133"/>
        <end position="193"/>
    </location>
</feature>
<dbReference type="GO" id="GO:0000981">
    <property type="term" value="F:DNA-binding transcription factor activity, RNA polymerase II-specific"/>
    <property type="evidence" value="ECO:0007669"/>
    <property type="project" value="InterPro"/>
</dbReference>
<feature type="compositionally biased region" description="Low complexity" evidence="12">
    <location>
        <begin position="262"/>
        <end position="275"/>
    </location>
</feature>
<dbReference type="PANTHER" id="PTHR24340">
    <property type="entry name" value="HOMEOBOX PROTEIN NKX"/>
    <property type="match status" value="1"/>
</dbReference>
<accession>A0A7M7LVJ3</accession>
<dbReference type="SMART" id="SM00389">
    <property type="entry name" value="HOX"/>
    <property type="match status" value="1"/>
</dbReference>
<dbReference type="PROSITE" id="PS50071">
    <property type="entry name" value="HOMEOBOX_2"/>
    <property type="match status" value="1"/>
</dbReference>